<dbReference type="InterPro" id="IPR050473">
    <property type="entry name" value="A2M/Complement_sys"/>
</dbReference>
<keyword evidence="3" id="KW-0964">Secreted</keyword>
<name>A0A8B7Y083_ACAPL</name>
<feature type="region of interest" description="Disordered" evidence="9">
    <location>
        <begin position="1962"/>
        <end position="2106"/>
    </location>
</feature>
<dbReference type="Gene3D" id="2.60.40.10">
    <property type="entry name" value="Immunoglobulins"/>
    <property type="match status" value="2"/>
</dbReference>
<dbReference type="InterPro" id="IPR041813">
    <property type="entry name" value="A2M_TED"/>
</dbReference>
<dbReference type="Pfam" id="PF07703">
    <property type="entry name" value="A2M_BRD"/>
    <property type="match status" value="1"/>
</dbReference>
<dbReference type="SUPFAM" id="SSF100895">
    <property type="entry name" value="Kazal-type serine protease inhibitors"/>
    <property type="match status" value="1"/>
</dbReference>
<evidence type="ECO:0000256" key="8">
    <source>
        <dbReference type="ARBA" id="ARBA00023180"/>
    </source>
</evidence>
<feature type="compositionally biased region" description="Basic and acidic residues" evidence="9">
    <location>
        <begin position="2089"/>
        <end position="2106"/>
    </location>
</feature>
<dbReference type="PANTHER" id="PTHR11412">
    <property type="entry name" value="MACROGLOBULIN / COMPLEMENT"/>
    <property type="match status" value="1"/>
</dbReference>
<dbReference type="Gene3D" id="6.20.50.160">
    <property type="match status" value="1"/>
</dbReference>
<dbReference type="SMART" id="SM01419">
    <property type="entry name" value="Thiol-ester_cl"/>
    <property type="match status" value="1"/>
</dbReference>
<dbReference type="Gene3D" id="2.60.40.1940">
    <property type="match status" value="1"/>
</dbReference>
<dbReference type="InterPro" id="IPR047565">
    <property type="entry name" value="Alpha-macroglob_thiol-ester_cl"/>
</dbReference>
<dbReference type="InterPro" id="IPR019742">
    <property type="entry name" value="MacrogloblnA2_CS"/>
</dbReference>
<evidence type="ECO:0000256" key="5">
    <source>
        <dbReference type="ARBA" id="ARBA00022729"/>
    </source>
</evidence>
<comment type="similarity">
    <text evidence="2">Belongs to the protease inhibitor I39 (alpha-2-macroglobulin) family.</text>
</comment>
<dbReference type="SMART" id="SM01359">
    <property type="entry name" value="A2M_N_2"/>
    <property type="match status" value="1"/>
</dbReference>
<dbReference type="Proteomes" id="UP000694845">
    <property type="component" value="Unplaced"/>
</dbReference>
<evidence type="ECO:0000256" key="1">
    <source>
        <dbReference type="ARBA" id="ARBA00004613"/>
    </source>
</evidence>
<dbReference type="CDD" id="cd02897">
    <property type="entry name" value="A2M_2"/>
    <property type="match status" value="1"/>
</dbReference>
<feature type="region of interest" description="Disordered" evidence="9">
    <location>
        <begin position="1815"/>
        <end position="1912"/>
    </location>
</feature>
<feature type="compositionally biased region" description="Polar residues" evidence="9">
    <location>
        <begin position="2029"/>
        <end position="2046"/>
    </location>
</feature>
<dbReference type="SUPFAM" id="SSF49410">
    <property type="entry name" value="Alpha-macroglobulin receptor domain"/>
    <property type="match status" value="1"/>
</dbReference>
<reference evidence="13" key="1">
    <citation type="submission" date="2025-08" db="UniProtKB">
        <authorList>
            <consortium name="RefSeq"/>
        </authorList>
    </citation>
    <scope>IDENTIFICATION</scope>
</reference>
<dbReference type="Gene3D" id="2.60.40.1930">
    <property type="match status" value="4"/>
</dbReference>
<dbReference type="OrthoDB" id="2142040at2759"/>
<dbReference type="InterPro" id="IPR013783">
    <property type="entry name" value="Ig-like_fold"/>
</dbReference>
<keyword evidence="12" id="KW-1185">Reference proteome</keyword>
<proteinExistence type="inferred from homology"/>
<dbReference type="InterPro" id="IPR011626">
    <property type="entry name" value="Alpha-macroglobulin_TED"/>
</dbReference>
<accession>A0A8B7Y083</accession>
<dbReference type="CDD" id="cd00104">
    <property type="entry name" value="KAZAL_FS"/>
    <property type="match status" value="1"/>
</dbReference>
<dbReference type="PROSITE" id="PS51465">
    <property type="entry name" value="KAZAL_2"/>
    <property type="match status" value="1"/>
</dbReference>
<feature type="signal peptide" evidence="10">
    <location>
        <begin position="1"/>
        <end position="27"/>
    </location>
</feature>
<feature type="compositionally biased region" description="Basic and acidic residues" evidence="9">
    <location>
        <begin position="2013"/>
        <end position="2028"/>
    </location>
</feature>
<dbReference type="FunFam" id="1.50.10.20:FF:000001">
    <property type="entry name" value="CD109 isoform 1"/>
    <property type="match status" value="1"/>
</dbReference>
<dbReference type="SMART" id="SM01360">
    <property type="entry name" value="A2M"/>
    <property type="match status" value="1"/>
</dbReference>
<keyword evidence="6" id="KW-0722">Serine protease inhibitor</keyword>
<evidence type="ECO:0000256" key="2">
    <source>
        <dbReference type="ARBA" id="ARBA00010952"/>
    </source>
</evidence>
<feature type="compositionally biased region" description="Basic and acidic residues" evidence="9">
    <location>
        <begin position="1868"/>
        <end position="1886"/>
    </location>
</feature>
<evidence type="ECO:0000313" key="13">
    <source>
        <dbReference type="RefSeq" id="XP_022086568.1"/>
    </source>
</evidence>
<feature type="compositionally biased region" description="Acidic residues" evidence="9">
    <location>
        <begin position="1824"/>
        <end position="1840"/>
    </location>
</feature>
<feature type="region of interest" description="Disordered" evidence="9">
    <location>
        <begin position="1723"/>
        <end position="1774"/>
    </location>
</feature>
<dbReference type="Pfam" id="PF12248">
    <property type="entry name" value="Methyltransf_FA"/>
    <property type="match status" value="1"/>
</dbReference>
<dbReference type="Gene3D" id="2.60.40.690">
    <property type="entry name" value="Alpha-macroglobulin, receptor-binding domain"/>
    <property type="match status" value="1"/>
</dbReference>
<dbReference type="Pfam" id="PF07677">
    <property type="entry name" value="A2M_recep"/>
    <property type="match status" value="1"/>
</dbReference>
<evidence type="ECO:0000313" key="12">
    <source>
        <dbReference type="Proteomes" id="UP000694845"/>
    </source>
</evidence>
<dbReference type="GeneID" id="110977071"/>
<dbReference type="InterPro" id="IPR001599">
    <property type="entry name" value="Macroglobln_a2"/>
</dbReference>
<dbReference type="Gene3D" id="2.20.130.20">
    <property type="match status" value="1"/>
</dbReference>
<dbReference type="Pfam" id="PF17789">
    <property type="entry name" value="MG4"/>
    <property type="match status" value="1"/>
</dbReference>
<evidence type="ECO:0000256" key="3">
    <source>
        <dbReference type="ARBA" id="ARBA00022525"/>
    </source>
</evidence>
<dbReference type="InterPro" id="IPR022041">
    <property type="entry name" value="Methyltransf_FA"/>
</dbReference>
<dbReference type="Pfam" id="PF17791">
    <property type="entry name" value="MG3"/>
    <property type="match status" value="1"/>
</dbReference>
<dbReference type="SUPFAM" id="SSF48239">
    <property type="entry name" value="Terpenoid cyclases/Protein prenyltransferases"/>
    <property type="match status" value="1"/>
</dbReference>
<evidence type="ECO:0000259" key="11">
    <source>
        <dbReference type="PROSITE" id="PS51465"/>
    </source>
</evidence>
<organism evidence="12 13">
    <name type="scientific">Acanthaster planci</name>
    <name type="common">Crown-of-thorns starfish</name>
    <dbReference type="NCBI Taxonomy" id="133434"/>
    <lineage>
        <taxon>Eukaryota</taxon>
        <taxon>Metazoa</taxon>
        <taxon>Echinodermata</taxon>
        <taxon>Eleutherozoa</taxon>
        <taxon>Asterozoa</taxon>
        <taxon>Asteroidea</taxon>
        <taxon>Valvatacea</taxon>
        <taxon>Valvatida</taxon>
        <taxon>Acanthasteridae</taxon>
        <taxon>Acanthaster</taxon>
    </lineage>
</organism>
<dbReference type="GO" id="GO:0005615">
    <property type="term" value="C:extracellular space"/>
    <property type="evidence" value="ECO:0007669"/>
    <property type="project" value="InterPro"/>
</dbReference>
<evidence type="ECO:0000256" key="9">
    <source>
        <dbReference type="SAM" id="MobiDB-lite"/>
    </source>
</evidence>
<dbReference type="InterPro" id="IPR040839">
    <property type="entry name" value="MG4"/>
</dbReference>
<dbReference type="Pfam" id="PF00207">
    <property type="entry name" value="A2M"/>
    <property type="match status" value="1"/>
</dbReference>
<dbReference type="RefSeq" id="XP_022086568.1">
    <property type="nucleotide sequence ID" value="XM_022230876.1"/>
</dbReference>
<dbReference type="SMART" id="SM01361">
    <property type="entry name" value="A2M_recep"/>
    <property type="match status" value="1"/>
</dbReference>
<evidence type="ECO:0000256" key="4">
    <source>
        <dbReference type="ARBA" id="ARBA00022690"/>
    </source>
</evidence>
<dbReference type="KEGG" id="aplc:110977071"/>
<dbReference type="Gene3D" id="2.60.120.1540">
    <property type="match status" value="1"/>
</dbReference>
<dbReference type="InterPro" id="IPR002350">
    <property type="entry name" value="Kazal_dom"/>
</dbReference>
<dbReference type="InterPro" id="IPR036058">
    <property type="entry name" value="Kazal_dom_sf"/>
</dbReference>
<dbReference type="InterPro" id="IPR008930">
    <property type="entry name" value="Terpenoid_cyclase/PrenylTrfase"/>
</dbReference>
<dbReference type="SMART" id="SM00280">
    <property type="entry name" value="KAZAL"/>
    <property type="match status" value="1"/>
</dbReference>
<keyword evidence="8" id="KW-0325">Glycoprotein</keyword>
<dbReference type="Pfam" id="PF01835">
    <property type="entry name" value="MG2"/>
    <property type="match status" value="1"/>
</dbReference>
<dbReference type="PANTHER" id="PTHR11412:SF139">
    <property type="entry name" value="C3 AND PZP-LIKE ALPHA-2-MACROGLOBULIN DOMAIN-CONTAINING PROTEIN 8"/>
    <property type="match status" value="1"/>
</dbReference>
<dbReference type="Gene3D" id="3.30.60.30">
    <property type="match status" value="1"/>
</dbReference>
<feature type="compositionally biased region" description="Low complexity" evidence="9">
    <location>
        <begin position="1754"/>
        <end position="1772"/>
    </location>
</feature>
<dbReference type="InterPro" id="IPR009048">
    <property type="entry name" value="A-macroglobulin_rcpt-bd"/>
</dbReference>
<dbReference type="InterPro" id="IPR036595">
    <property type="entry name" value="A-macroglobulin_rcpt-bd_sf"/>
</dbReference>
<dbReference type="InterPro" id="IPR011625">
    <property type="entry name" value="A2M_N_BRD"/>
</dbReference>
<protein>
    <submittedName>
        <fullName evidence="13">C3 and PZP-like alpha-2-macroglobulin domain-containing protein 8 isoform X1</fullName>
    </submittedName>
</protein>
<keyword evidence="5 10" id="KW-0732">Signal</keyword>
<dbReference type="SUPFAM" id="SSF81296">
    <property type="entry name" value="E set domains"/>
    <property type="match status" value="1"/>
</dbReference>
<dbReference type="Gene3D" id="1.50.10.20">
    <property type="match status" value="1"/>
</dbReference>
<sequence>MEYNRTWVGHLAVILFLAIAVLDAVVANEGYLVVHPEYFRPGTEEHISVTIFEPSQPITVQARLVFKNETIASTELTIVGKGKLKLQVPSGVRGRITLEVCGNCEIGATGYHFKNSTDVDVSDKGTSVFIQTDKPVYKPSQRVFINFIMTGPDLRPKNEKMLAYIVDPQGSRMIQWRKLQPLCCGIINTSFPLSDQPMLGEWSVYAEVQGHTYNKTFEVQKYVLPRFEVIIEPPSYIADITKCTEAIVRARYLFGKPVQGKMSINMNLHGLGYYNDYIGENNYMFMDIDGSAKFNICISDLITSPLKNHFRGIVHIEASVTSNDGNVFVATDDSCLVQKQLVSLEFSKDSRKHYKPGLPYYGRVLLYYPDKSPANNVTVEIVAEVKQDPVFSKNFVSSNGVVDISIPSLPPVSGHVWINAKVIAIDGKDAGDTYFSHYLSLGSWYSPSECHLLLRSLQENIKVGDTAVIGVQSTCPCNFTMHYEVMSRGNIVTSGLHDAMLRSSSGRNDGSRRRRFSSHPLVDQFMAETAGGESDSGSCRTTFQFEVTHAMAPLSHLLAYYMRGNDEGVADTIVISVEPSFENEVKVQMAKNETLPGSKMRMMISAKPGSCICVASVDQSVQLLRPGYQVTTEKIFVEMENYDITEDISAETTWWGGAFRRRKRSTMWMRSRDANFAFREAGLKVMTDKIHLNFHNSDSTVSDDDWVVVSAQDQVSSLERNTRRKRAFFPETWMWQCFNLSSSSSEEHIQMRVPDTITTWMTDVIAMSPTHGLGVAETVQLTTFKNFFVEFTLPYSVIRGEQLRLPVTVYNYFDRCVQVDLIVHVQDGVRFMLHSERHQAHKLCLQAQDTETTYVTLIFSELGRKKIHASAEAMVSPDCCVGPVANEGIAGSDKITKNLLVEPEGIERGYAYSVFFCPNERTHISTPNRYSYQFVEKEEGMDFFTFMCKAKNDAHIALAATQDSYQLYEIVLGGWDNTRSWIARSKRGDALETDLTSDIVSWDEFRAFWISWQGGNIQVGHGEVPSNESVIMSWQDDNPMPVQYIGFTTGSGSLGEFRIWKKKGSSEIYREAFTLSLPLNHVPGSERAAAVVIGDVMGPTLNNLHNLIRLPFGCGEQNMIHFAPIVYVMHYLQHTNQMDKETEIEANTFLVQGYQRQLTYRRHSGSYSAFGESDTSGSMWLTAFVLKSFSQSRRFIFIDPKELEMSKKWIIAHQQEDGSFPPVGKVLNKDIQGGIQGNSRLPLTAYVLVALMEAGVESDAEKEAVSTAQKFLEDNVGSIVDPYTAALMAYALTLRNSPFAAIAVRVLSSKAIRRDSLTYWRLSGEALETLPFFSHVGDLEQTVTSAEVEMTAYALLTYTARGDIAYSLPIVKWLTQQRNAHGGFSSTQDTCVALQALAEYATLAYVGRVNLNISLAYTDLDLFVEDYYHLNNENSQVLQVKEIPVLSKTLFLSAYGEGCGLLQINMKYNIPDPTGKPAFKLTVNMIESVPYQTRRRRYVDSTTTENLTPPHDNYMVTMEVCTRWLYAGSSNMAVIEVSLITGFTADIESLDLLLRDKYTKVKRYEIDGRKVILYFDEIPSQCMTCISFDAYQDFVVGKTHAVPVKVYDYYEPHFEASKFYNVSRDSPLARELCEDDHCNQVHETEDSSHSAEQPAMENYNPENCNSISGDCQSTFDLIQCMCERTCDTGGPKVCASNNVTYDTYCHMEVAACQLNENLEAMPLSNCPEKPDEAPTPEGSAAIWGDHDTEEPDEQMSQSSDSSSYSEHSMGMEEMGDHPGFKEWDGMQSPWRFEIESEGAKEKGRIDDEIPDVMRVQKGEKEEAVDWGEEGAGEETLDEPLPEPLPASSLSQGPRPLAVRDGDDEAPAMEERPTEVDMEQEHTKVDGDIPDLTNEDGTEAANVGDTLGGDAPTGEGKNIGDALEMGLDTGEAQQEDGVHVDPSLGDAGEDGDGVMLREWLHESQEAETGGEITEEEEPGHDFEMDAGMTQAGEEVRGKEETPSAAGSPITQEDAPGHHVHSEGDSKTQDDNLSAGNQQETSEESPTQLAEEVAPVRLGSPGVIGLDTMINDEAGVAVNDEGEEGVNIRQVETHKTTKERRTRELRKA</sequence>
<dbReference type="GO" id="GO:0004867">
    <property type="term" value="F:serine-type endopeptidase inhibitor activity"/>
    <property type="evidence" value="ECO:0007669"/>
    <property type="project" value="UniProtKB-KW"/>
</dbReference>
<dbReference type="FunFam" id="2.60.40.1930:FF:000001">
    <property type="entry name" value="CD109 isoform 3"/>
    <property type="match status" value="1"/>
</dbReference>
<keyword evidence="4" id="KW-0646">Protease inhibitor</keyword>
<comment type="subcellular location">
    <subcellularLocation>
        <location evidence="1">Secreted</location>
    </subcellularLocation>
</comment>
<feature type="domain" description="Kazal-like" evidence="11">
    <location>
        <begin position="1665"/>
        <end position="1728"/>
    </location>
</feature>
<evidence type="ECO:0000256" key="6">
    <source>
        <dbReference type="ARBA" id="ARBA00022900"/>
    </source>
</evidence>
<dbReference type="PROSITE" id="PS00477">
    <property type="entry name" value="ALPHA_2_MACROGLOBULIN"/>
    <property type="match status" value="1"/>
</dbReference>
<evidence type="ECO:0000256" key="7">
    <source>
        <dbReference type="ARBA" id="ARBA00023157"/>
    </source>
</evidence>
<dbReference type="InterPro" id="IPR002890">
    <property type="entry name" value="MG2"/>
</dbReference>
<dbReference type="InterPro" id="IPR041555">
    <property type="entry name" value="MG3"/>
</dbReference>
<evidence type="ECO:0000256" key="10">
    <source>
        <dbReference type="SAM" id="SignalP"/>
    </source>
</evidence>
<dbReference type="Pfam" id="PF07648">
    <property type="entry name" value="Kazal_2"/>
    <property type="match status" value="1"/>
</dbReference>
<keyword evidence="7" id="KW-1015">Disulfide bond</keyword>
<dbReference type="InterPro" id="IPR014756">
    <property type="entry name" value="Ig_E-set"/>
</dbReference>
<gene>
    <name evidence="13" type="primary">LOC110977071</name>
</gene>
<feature type="chain" id="PRO_5034707210" evidence="10">
    <location>
        <begin position="28"/>
        <end position="2106"/>
    </location>
</feature>
<dbReference type="Pfam" id="PF07678">
    <property type="entry name" value="TED_complement"/>
    <property type="match status" value="1"/>
</dbReference>
<dbReference type="CTD" id="27151"/>